<evidence type="ECO:0000256" key="7">
    <source>
        <dbReference type="ARBA" id="ARBA00023136"/>
    </source>
</evidence>
<dbReference type="InterPro" id="IPR055348">
    <property type="entry name" value="DctQ"/>
</dbReference>
<evidence type="ECO:0000256" key="4">
    <source>
        <dbReference type="ARBA" id="ARBA00022519"/>
    </source>
</evidence>
<feature type="domain" description="Tripartite ATP-independent periplasmic transporters DctQ component" evidence="10">
    <location>
        <begin position="28"/>
        <end position="154"/>
    </location>
</feature>
<evidence type="ECO:0000313" key="12">
    <source>
        <dbReference type="Proteomes" id="UP000191135"/>
    </source>
</evidence>
<sequence length="170" mass="18318">MWQAVNSLVDRFSRMLAYLSGAAILLIAVMQMAEIILRNFAGTSLPFVWEYASYLHISAIFLGAAFTLRTGGHIRVTLVRGLNPRLFEIVATVIGLAISAYLTKALFGMAWGYGATGRTSGTINDVPLIIPAIFVSAGAAMLTVQLALRLVQAVIGNPLVVPWHETARAD</sequence>
<evidence type="ECO:0000256" key="8">
    <source>
        <dbReference type="ARBA" id="ARBA00038436"/>
    </source>
</evidence>
<dbReference type="Proteomes" id="UP000191135">
    <property type="component" value="Chromosome"/>
</dbReference>
<evidence type="ECO:0000256" key="2">
    <source>
        <dbReference type="ARBA" id="ARBA00022448"/>
    </source>
</evidence>
<comment type="subunit">
    <text evidence="9">The complex comprises the extracytoplasmic solute receptor protein and the two transmembrane proteins.</text>
</comment>
<organism evidence="11 12">
    <name type="scientific">Martelella mediterranea DSM 17316</name>
    <dbReference type="NCBI Taxonomy" id="1122214"/>
    <lineage>
        <taxon>Bacteria</taxon>
        <taxon>Pseudomonadati</taxon>
        <taxon>Pseudomonadota</taxon>
        <taxon>Alphaproteobacteria</taxon>
        <taxon>Hyphomicrobiales</taxon>
        <taxon>Aurantimonadaceae</taxon>
        <taxon>Martelella</taxon>
    </lineage>
</organism>
<dbReference type="GO" id="GO:0005886">
    <property type="term" value="C:plasma membrane"/>
    <property type="evidence" value="ECO:0007669"/>
    <property type="project" value="UniProtKB-SubCell"/>
</dbReference>
<keyword evidence="7 9" id="KW-0472">Membrane</keyword>
<dbReference type="GO" id="GO:0022857">
    <property type="term" value="F:transmembrane transporter activity"/>
    <property type="evidence" value="ECO:0007669"/>
    <property type="project" value="UniProtKB-UniRule"/>
</dbReference>
<dbReference type="AlphaFoldDB" id="A0A1U9Z0C5"/>
<dbReference type="Pfam" id="PF04290">
    <property type="entry name" value="DctQ"/>
    <property type="match status" value="1"/>
</dbReference>
<keyword evidence="2 9" id="KW-0813">Transport</keyword>
<dbReference type="GO" id="GO:0015740">
    <property type="term" value="P:C4-dicarboxylate transport"/>
    <property type="evidence" value="ECO:0007669"/>
    <property type="project" value="TreeGrafter"/>
</dbReference>
<name>A0A1U9Z0C5_9HYPH</name>
<evidence type="ECO:0000256" key="5">
    <source>
        <dbReference type="ARBA" id="ARBA00022692"/>
    </source>
</evidence>
<feature type="transmembrane region" description="Helical" evidence="9">
    <location>
        <begin position="51"/>
        <end position="68"/>
    </location>
</feature>
<dbReference type="EMBL" id="CP020330">
    <property type="protein sequence ID" value="AQZ51151.1"/>
    <property type="molecule type" value="Genomic_DNA"/>
</dbReference>
<comment type="similarity">
    <text evidence="8 9">Belongs to the TRAP transporter small permease family.</text>
</comment>
<evidence type="ECO:0000256" key="6">
    <source>
        <dbReference type="ARBA" id="ARBA00022989"/>
    </source>
</evidence>
<gene>
    <name evidence="11" type="ORF">Mame_01807</name>
</gene>
<feature type="transmembrane region" description="Helical" evidence="9">
    <location>
        <begin position="12"/>
        <end position="31"/>
    </location>
</feature>
<dbReference type="KEGG" id="mmed:Mame_01807"/>
<evidence type="ECO:0000259" key="10">
    <source>
        <dbReference type="Pfam" id="PF04290"/>
    </source>
</evidence>
<keyword evidence="4 9" id="KW-0997">Cell inner membrane</keyword>
<comment type="function">
    <text evidence="9">Part of the tripartite ATP-independent periplasmic (TRAP) transport system.</text>
</comment>
<comment type="subcellular location">
    <subcellularLocation>
        <location evidence="1 9">Cell inner membrane</location>
        <topology evidence="1 9">Multi-pass membrane protein</topology>
    </subcellularLocation>
</comment>
<dbReference type="PANTHER" id="PTHR35011">
    <property type="entry name" value="2,3-DIKETO-L-GULONATE TRAP TRANSPORTER SMALL PERMEASE PROTEIN YIAM"/>
    <property type="match status" value="1"/>
</dbReference>
<evidence type="ECO:0000256" key="3">
    <source>
        <dbReference type="ARBA" id="ARBA00022475"/>
    </source>
</evidence>
<dbReference type="STRING" id="1122214.Mame_01807"/>
<feature type="transmembrane region" description="Helical" evidence="9">
    <location>
        <begin position="126"/>
        <end position="148"/>
    </location>
</feature>
<feature type="transmembrane region" description="Helical" evidence="9">
    <location>
        <begin position="89"/>
        <end position="114"/>
    </location>
</feature>
<keyword evidence="6 9" id="KW-1133">Transmembrane helix</keyword>
<evidence type="ECO:0000256" key="9">
    <source>
        <dbReference type="RuleBase" id="RU369079"/>
    </source>
</evidence>
<protein>
    <recommendedName>
        <fullName evidence="9">TRAP transporter small permease protein</fullName>
    </recommendedName>
</protein>
<dbReference type="InterPro" id="IPR007387">
    <property type="entry name" value="TRAP_DctQ"/>
</dbReference>
<dbReference type="OrthoDB" id="9797534at2"/>
<dbReference type="RefSeq" id="WP_018067816.1">
    <property type="nucleotide sequence ID" value="NZ_AQWH01000059.1"/>
</dbReference>
<proteinExistence type="inferred from homology"/>
<reference evidence="11 12" key="1">
    <citation type="submission" date="2017-03" db="EMBL/GenBank/DDBJ databases">
        <title>Foreign affairs: Plasmid Transfer between Roseobacters and Rhizobia.</title>
        <authorList>
            <person name="Bartling P."/>
            <person name="Bunk B."/>
            <person name="Overmann J."/>
            <person name="Brinkmann H."/>
            <person name="Petersen J."/>
        </authorList>
    </citation>
    <scope>NUCLEOTIDE SEQUENCE [LARGE SCALE GENOMIC DNA]</scope>
    <source>
        <strain evidence="11 12">MACL11</strain>
    </source>
</reference>
<keyword evidence="5 9" id="KW-0812">Transmembrane</keyword>
<dbReference type="eggNOG" id="COG3090">
    <property type="taxonomic scope" value="Bacteria"/>
</dbReference>
<keyword evidence="12" id="KW-1185">Reference proteome</keyword>
<keyword evidence="3" id="KW-1003">Cell membrane</keyword>
<evidence type="ECO:0000256" key="1">
    <source>
        <dbReference type="ARBA" id="ARBA00004429"/>
    </source>
</evidence>
<evidence type="ECO:0000313" key="11">
    <source>
        <dbReference type="EMBL" id="AQZ51151.1"/>
    </source>
</evidence>
<dbReference type="PANTHER" id="PTHR35011:SF10">
    <property type="entry name" value="TRAP TRANSPORTER SMALL PERMEASE PROTEIN"/>
    <property type="match status" value="1"/>
</dbReference>
<accession>A0A1U9Z0C5</accession>